<dbReference type="InterPro" id="IPR002197">
    <property type="entry name" value="HTH_Fis"/>
</dbReference>
<accession>A0A2N5XL69</accession>
<dbReference type="RefSeq" id="WP_101535691.1">
    <property type="nucleotide sequence ID" value="NZ_JBFHIU010000132.1"/>
</dbReference>
<dbReference type="PROSITE" id="PS00676">
    <property type="entry name" value="SIGMA54_INTERACT_2"/>
    <property type="match status" value="1"/>
</dbReference>
<keyword evidence="6" id="KW-0238">DNA-binding</keyword>
<keyword evidence="13" id="KW-1185">Reference proteome</keyword>
<dbReference type="SMART" id="SM00448">
    <property type="entry name" value="REC"/>
    <property type="match status" value="1"/>
</dbReference>
<evidence type="ECO:0000256" key="9">
    <source>
        <dbReference type="PROSITE-ProRule" id="PRU00169"/>
    </source>
</evidence>
<dbReference type="EMBL" id="PKUQ01000054">
    <property type="protein sequence ID" value="PLW75286.1"/>
    <property type="molecule type" value="Genomic_DNA"/>
</dbReference>
<evidence type="ECO:0000256" key="7">
    <source>
        <dbReference type="ARBA" id="ARBA00023159"/>
    </source>
</evidence>
<dbReference type="InterPro" id="IPR058031">
    <property type="entry name" value="AAA_lid_NorR"/>
</dbReference>
<dbReference type="PROSITE" id="PS00688">
    <property type="entry name" value="SIGMA54_INTERACT_3"/>
    <property type="match status" value="1"/>
</dbReference>
<evidence type="ECO:0000259" key="10">
    <source>
        <dbReference type="PROSITE" id="PS50045"/>
    </source>
</evidence>
<evidence type="ECO:0000256" key="1">
    <source>
        <dbReference type="ARBA" id="ARBA00022553"/>
    </source>
</evidence>
<sequence>MQRQPIILLAEDEEDVRFALRQGLELAGYEVQDFYSPDGVLEMISRHLDGILISDIRLGADDGLVLMKQVYELDDAFPVILITGHGDVPLAVEAMRSGAYDFIEKPFPVAQLVSVVARAVEKRRLVLENRALRQELAEESKLEGRLVGQSAVMHRLRAEILALADTDADILVEGETGCGKEMVARALHEEGRRSMQPFVALNCGGLPADIIESELFGHALGAFTGASAKRIGKLQHANGGTVFLDEIEAMPLELQVKLLRVIEERAVEPLGTNDLIPLDVRFIAATKIDLDLAGRDGRFRPDLFYRLNVVTLQIPPLRERKEDIPDLFNFLVRGARSRYRKDIPDLTTAVLDRLISYDWPGNVRELRNAADRFVLGLPLKLGKEETGVLAASNASLPTRVGAYEKQLIMEALKQQDDCRTKTAEFLGIGRKTLYDKLTKYGLD</sequence>
<dbReference type="PROSITE" id="PS50045">
    <property type="entry name" value="SIGMA54_INTERACT_4"/>
    <property type="match status" value="1"/>
</dbReference>
<dbReference type="FunFam" id="3.40.50.300:FF:000006">
    <property type="entry name" value="DNA-binding transcriptional regulator NtrC"/>
    <property type="match status" value="1"/>
</dbReference>
<evidence type="ECO:0000256" key="2">
    <source>
        <dbReference type="ARBA" id="ARBA00022741"/>
    </source>
</evidence>
<dbReference type="Pfam" id="PF25601">
    <property type="entry name" value="AAA_lid_14"/>
    <property type="match status" value="1"/>
</dbReference>
<dbReference type="InterPro" id="IPR003593">
    <property type="entry name" value="AAA+_ATPase"/>
</dbReference>
<evidence type="ECO:0000259" key="11">
    <source>
        <dbReference type="PROSITE" id="PS50110"/>
    </source>
</evidence>
<dbReference type="GO" id="GO:0005524">
    <property type="term" value="F:ATP binding"/>
    <property type="evidence" value="ECO:0007669"/>
    <property type="project" value="UniProtKB-KW"/>
</dbReference>
<keyword evidence="3" id="KW-0067">ATP-binding</keyword>
<keyword evidence="7" id="KW-0010">Activator</keyword>
<proteinExistence type="predicted"/>
<dbReference type="Gene3D" id="3.40.50.2300">
    <property type="match status" value="1"/>
</dbReference>
<keyword evidence="1 9" id="KW-0597">Phosphoprotein</keyword>
<dbReference type="InterPro" id="IPR027417">
    <property type="entry name" value="P-loop_NTPase"/>
</dbReference>
<dbReference type="InterPro" id="IPR009057">
    <property type="entry name" value="Homeodomain-like_sf"/>
</dbReference>
<dbReference type="Proteomes" id="UP000234881">
    <property type="component" value="Unassembled WGS sequence"/>
</dbReference>
<organism evidence="12 13">
    <name type="scientific">Cohaesibacter celericrescens</name>
    <dbReference type="NCBI Taxonomy" id="2067669"/>
    <lineage>
        <taxon>Bacteria</taxon>
        <taxon>Pseudomonadati</taxon>
        <taxon>Pseudomonadota</taxon>
        <taxon>Alphaproteobacteria</taxon>
        <taxon>Hyphomicrobiales</taxon>
        <taxon>Cohaesibacteraceae</taxon>
    </lineage>
</organism>
<dbReference type="OrthoDB" id="9802388at2"/>
<dbReference type="InterPro" id="IPR001789">
    <property type="entry name" value="Sig_transdc_resp-reg_receiver"/>
</dbReference>
<comment type="caution">
    <text evidence="12">The sequence shown here is derived from an EMBL/GenBank/DDBJ whole genome shotgun (WGS) entry which is preliminary data.</text>
</comment>
<dbReference type="InterPro" id="IPR011006">
    <property type="entry name" value="CheY-like_superfamily"/>
</dbReference>
<keyword evidence="5" id="KW-0805">Transcription regulation</keyword>
<dbReference type="PROSITE" id="PS50110">
    <property type="entry name" value="RESPONSE_REGULATORY"/>
    <property type="match status" value="1"/>
</dbReference>
<feature type="modified residue" description="4-aspartylphosphate" evidence="9">
    <location>
        <position position="55"/>
    </location>
</feature>
<feature type="domain" description="Sigma-54 factor interaction" evidence="10">
    <location>
        <begin position="146"/>
        <end position="375"/>
    </location>
</feature>
<keyword evidence="8" id="KW-0804">Transcription</keyword>
<dbReference type="GO" id="GO:0000160">
    <property type="term" value="P:phosphorelay signal transduction system"/>
    <property type="evidence" value="ECO:0007669"/>
    <property type="project" value="UniProtKB-KW"/>
</dbReference>
<dbReference type="SMART" id="SM00382">
    <property type="entry name" value="AAA"/>
    <property type="match status" value="1"/>
</dbReference>
<dbReference type="InterPro" id="IPR025943">
    <property type="entry name" value="Sigma_54_int_dom_ATP-bd_2"/>
</dbReference>
<dbReference type="GO" id="GO:0006355">
    <property type="term" value="P:regulation of DNA-templated transcription"/>
    <property type="evidence" value="ECO:0007669"/>
    <property type="project" value="InterPro"/>
</dbReference>
<dbReference type="Pfam" id="PF00072">
    <property type="entry name" value="Response_reg"/>
    <property type="match status" value="1"/>
</dbReference>
<dbReference type="PANTHER" id="PTHR32071:SF57">
    <property type="entry name" value="C4-DICARBOXYLATE TRANSPORT TRANSCRIPTIONAL REGULATORY PROTEIN DCTD"/>
    <property type="match status" value="1"/>
</dbReference>
<feature type="domain" description="Response regulatory" evidence="11">
    <location>
        <begin position="6"/>
        <end position="120"/>
    </location>
</feature>
<dbReference type="FunFam" id="3.40.50.2300:FF:000018">
    <property type="entry name" value="DNA-binding transcriptional regulator NtrC"/>
    <property type="match status" value="1"/>
</dbReference>
<protein>
    <submittedName>
        <fullName evidence="12">Fis family transcriptional regulator</fullName>
    </submittedName>
</protein>
<dbReference type="Gene3D" id="1.10.8.60">
    <property type="match status" value="1"/>
</dbReference>
<gene>
    <name evidence="12" type="ORF">C0081_20965</name>
</gene>
<dbReference type="GO" id="GO:0043565">
    <property type="term" value="F:sequence-specific DNA binding"/>
    <property type="evidence" value="ECO:0007669"/>
    <property type="project" value="InterPro"/>
</dbReference>
<keyword evidence="4" id="KW-0902">Two-component regulatory system</keyword>
<evidence type="ECO:0000256" key="5">
    <source>
        <dbReference type="ARBA" id="ARBA00023015"/>
    </source>
</evidence>
<dbReference type="Pfam" id="PF00158">
    <property type="entry name" value="Sigma54_activat"/>
    <property type="match status" value="1"/>
</dbReference>
<dbReference type="CDD" id="cd00009">
    <property type="entry name" value="AAA"/>
    <property type="match status" value="1"/>
</dbReference>
<evidence type="ECO:0000256" key="8">
    <source>
        <dbReference type="ARBA" id="ARBA00023163"/>
    </source>
</evidence>
<dbReference type="Gene3D" id="1.10.10.60">
    <property type="entry name" value="Homeodomain-like"/>
    <property type="match status" value="1"/>
</dbReference>
<dbReference type="SUPFAM" id="SSF46689">
    <property type="entry name" value="Homeodomain-like"/>
    <property type="match status" value="1"/>
</dbReference>
<evidence type="ECO:0000256" key="6">
    <source>
        <dbReference type="ARBA" id="ARBA00023125"/>
    </source>
</evidence>
<reference evidence="12 13" key="1">
    <citation type="submission" date="2018-01" db="EMBL/GenBank/DDBJ databases">
        <title>The draft genome sequence of Cohaesibacter sp. H1304.</title>
        <authorList>
            <person name="Wang N.-N."/>
            <person name="Du Z.-J."/>
        </authorList>
    </citation>
    <scope>NUCLEOTIDE SEQUENCE [LARGE SCALE GENOMIC DNA]</scope>
    <source>
        <strain evidence="12 13">H1304</strain>
    </source>
</reference>
<evidence type="ECO:0000256" key="3">
    <source>
        <dbReference type="ARBA" id="ARBA00022840"/>
    </source>
</evidence>
<dbReference type="Pfam" id="PF02954">
    <property type="entry name" value="HTH_8"/>
    <property type="match status" value="1"/>
</dbReference>
<evidence type="ECO:0000256" key="4">
    <source>
        <dbReference type="ARBA" id="ARBA00023012"/>
    </source>
</evidence>
<dbReference type="AlphaFoldDB" id="A0A2N5XL69"/>
<dbReference type="SUPFAM" id="SSF52540">
    <property type="entry name" value="P-loop containing nucleoside triphosphate hydrolases"/>
    <property type="match status" value="1"/>
</dbReference>
<keyword evidence="2" id="KW-0547">Nucleotide-binding</keyword>
<dbReference type="PANTHER" id="PTHR32071">
    <property type="entry name" value="TRANSCRIPTIONAL REGULATORY PROTEIN"/>
    <property type="match status" value="1"/>
</dbReference>
<dbReference type="InterPro" id="IPR002078">
    <property type="entry name" value="Sigma_54_int"/>
</dbReference>
<name>A0A2N5XL69_9HYPH</name>
<dbReference type="PRINTS" id="PR01590">
    <property type="entry name" value="HTHFIS"/>
</dbReference>
<dbReference type="Gene3D" id="3.40.50.300">
    <property type="entry name" value="P-loop containing nucleotide triphosphate hydrolases"/>
    <property type="match status" value="1"/>
</dbReference>
<dbReference type="SUPFAM" id="SSF52172">
    <property type="entry name" value="CheY-like"/>
    <property type="match status" value="1"/>
</dbReference>
<evidence type="ECO:0000313" key="13">
    <source>
        <dbReference type="Proteomes" id="UP000234881"/>
    </source>
</evidence>
<dbReference type="InterPro" id="IPR025944">
    <property type="entry name" value="Sigma_54_int_dom_CS"/>
</dbReference>
<evidence type="ECO:0000313" key="12">
    <source>
        <dbReference type="EMBL" id="PLW75286.1"/>
    </source>
</evidence>
<dbReference type="CDD" id="cd17549">
    <property type="entry name" value="REC_DctD-like"/>
    <property type="match status" value="1"/>
</dbReference>